<reference evidence="2 3" key="1">
    <citation type="submission" date="2021-06" db="EMBL/GenBank/DDBJ databases">
        <authorList>
            <person name="Palmer J.M."/>
        </authorList>
    </citation>
    <scope>NUCLEOTIDE SEQUENCE [LARGE SCALE GENOMIC DNA]</scope>
    <source>
        <strain evidence="2 3">MEX-2019</strain>
        <tissue evidence="2">Muscle</tissue>
    </source>
</reference>
<feature type="region of interest" description="Disordered" evidence="1">
    <location>
        <begin position="92"/>
        <end position="141"/>
    </location>
</feature>
<evidence type="ECO:0000313" key="2">
    <source>
        <dbReference type="EMBL" id="KAK5612406.1"/>
    </source>
</evidence>
<dbReference type="Proteomes" id="UP001311232">
    <property type="component" value="Unassembled WGS sequence"/>
</dbReference>
<dbReference type="EMBL" id="JAHHUM010001443">
    <property type="protein sequence ID" value="KAK5612406.1"/>
    <property type="molecule type" value="Genomic_DNA"/>
</dbReference>
<proteinExistence type="predicted"/>
<name>A0AAV9RTY1_9TELE</name>
<gene>
    <name evidence="2" type="ORF">CRENBAI_007023</name>
</gene>
<accession>A0AAV9RTY1</accession>
<comment type="caution">
    <text evidence="2">The sequence shown here is derived from an EMBL/GenBank/DDBJ whole genome shotgun (WGS) entry which is preliminary data.</text>
</comment>
<evidence type="ECO:0000313" key="3">
    <source>
        <dbReference type="Proteomes" id="UP001311232"/>
    </source>
</evidence>
<organism evidence="2 3">
    <name type="scientific">Crenichthys baileyi</name>
    <name type="common">White River springfish</name>
    <dbReference type="NCBI Taxonomy" id="28760"/>
    <lineage>
        <taxon>Eukaryota</taxon>
        <taxon>Metazoa</taxon>
        <taxon>Chordata</taxon>
        <taxon>Craniata</taxon>
        <taxon>Vertebrata</taxon>
        <taxon>Euteleostomi</taxon>
        <taxon>Actinopterygii</taxon>
        <taxon>Neopterygii</taxon>
        <taxon>Teleostei</taxon>
        <taxon>Neoteleostei</taxon>
        <taxon>Acanthomorphata</taxon>
        <taxon>Ovalentaria</taxon>
        <taxon>Atherinomorphae</taxon>
        <taxon>Cyprinodontiformes</taxon>
        <taxon>Goodeidae</taxon>
        <taxon>Crenichthys</taxon>
    </lineage>
</organism>
<evidence type="ECO:0000256" key="1">
    <source>
        <dbReference type="SAM" id="MobiDB-lite"/>
    </source>
</evidence>
<sequence>MQASIPYVLKRQASAPAHLPTVSAPSTVAAPPSPAVTDGCQCKGPVGIGEAFVSFTTGTKDNVTSQTPWSKSAARKQLFTCDNAAGDFFEEEDDQEMATMSSQAEEQLPQAAAASRGSAPAPPALWTPGPVFQQPAELLTH</sequence>
<protein>
    <submittedName>
        <fullName evidence="2">Uncharacterized protein</fullName>
    </submittedName>
</protein>
<keyword evidence="3" id="KW-1185">Reference proteome</keyword>
<dbReference type="AlphaFoldDB" id="A0AAV9RTY1"/>
<feature type="compositionally biased region" description="Low complexity" evidence="1">
    <location>
        <begin position="101"/>
        <end position="119"/>
    </location>
</feature>